<gene>
    <name evidence="2" type="primary">WBGene00278019</name>
</gene>
<feature type="region of interest" description="Disordered" evidence="1">
    <location>
        <begin position="353"/>
        <end position="388"/>
    </location>
</feature>
<proteinExistence type="predicted"/>
<dbReference type="Proteomes" id="UP000005239">
    <property type="component" value="Unassembled WGS sequence"/>
</dbReference>
<evidence type="ECO:0000313" key="2">
    <source>
        <dbReference type="EnsemblMetazoa" id="PPA39650.1"/>
    </source>
</evidence>
<protein>
    <submittedName>
        <fullName evidence="2">Uncharacterized protein</fullName>
    </submittedName>
</protein>
<feature type="compositionally biased region" description="Basic and acidic residues" evidence="1">
    <location>
        <begin position="374"/>
        <end position="388"/>
    </location>
</feature>
<evidence type="ECO:0000256" key="1">
    <source>
        <dbReference type="SAM" id="MobiDB-lite"/>
    </source>
</evidence>
<dbReference type="AlphaFoldDB" id="A0A2A6BBZ9"/>
<reference evidence="2" key="2">
    <citation type="submission" date="2022-06" db="UniProtKB">
        <authorList>
            <consortium name="EnsemblMetazoa"/>
        </authorList>
    </citation>
    <scope>IDENTIFICATION</scope>
    <source>
        <strain evidence="2">PS312</strain>
    </source>
</reference>
<organism evidence="2 3">
    <name type="scientific">Pristionchus pacificus</name>
    <name type="common">Parasitic nematode worm</name>
    <dbReference type="NCBI Taxonomy" id="54126"/>
    <lineage>
        <taxon>Eukaryota</taxon>
        <taxon>Metazoa</taxon>
        <taxon>Ecdysozoa</taxon>
        <taxon>Nematoda</taxon>
        <taxon>Chromadorea</taxon>
        <taxon>Rhabditida</taxon>
        <taxon>Rhabditina</taxon>
        <taxon>Diplogasteromorpha</taxon>
        <taxon>Diplogasteroidea</taxon>
        <taxon>Neodiplogasteridae</taxon>
        <taxon>Pristionchus</taxon>
    </lineage>
</organism>
<evidence type="ECO:0000313" key="3">
    <source>
        <dbReference type="Proteomes" id="UP000005239"/>
    </source>
</evidence>
<accession>A0A8R1UXU4</accession>
<sequence>MFDSDDDDIQYWGTYPSTRNRNDSNQIVPLVPNSVPGSSMLSSSYASASGDARVASQRVPSVLSAGANTPSILKSVAKPEQPLNSIVSSSLSPPSVACIGFVCRSELCAGSNHAYCRQATQHNGVRTSSTSSTSSKVPTAIIGSPVPSVTSQQRTEARSALPITSASVNKQTVLDSGLHSSHQPSSSSSHALLYAPTESQVPQGDDQSRSVRVPSLPITPAREAIHPQVVGDIQELPNDSTDDQSLHHVASVLTNCSSSDSRWKENASSQESRPIVLSCDMSSIFTHFCDYLGDRERGRSLQVGSTDSTVIYEGPLATAADLKLAALTETFKQSQHDLFNEWINARLEEEPRRNQSTVASLSLVRHSSSGQPPREPRNTEDPNKHIKWWTGRDPEPRCPSCDEYEGGSAFARTTHYLKWHYDIYYKDSSEVDDELFLSVRLGRKRRPGLGDLRACLICHFGSLHDGREGLLAHFEKNELNDIKPVSATRNKRRKKESTVTPNTIASKRESNMAKAVREKEGTWLTDDDARKFREWMDYWESTEGKKNRRPPKANVHLKVISSQCKKRAINRTSKHAASNAMKSERARAVREKLTRCYADYGMALTDGVWLRDEDAAKFEEWMDYWESEEGKAAGGPPKQGNS</sequence>
<dbReference type="EnsemblMetazoa" id="PPA39650.1">
    <property type="protein sequence ID" value="PPA39650.1"/>
    <property type="gene ID" value="WBGene00278019"/>
</dbReference>
<accession>A0A2A6BBZ9</accession>
<reference evidence="3" key="1">
    <citation type="journal article" date="2008" name="Nat. Genet.">
        <title>The Pristionchus pacificus genome provides a unique perspective on nematode lifestyle and parasitism.</title>
        <authorList>
            <person name="Dieterich C."/>
            <person name="Clifton S.W."/>
            <person name="Schuster L.N."/>
            <person name="Chinwalla A."/>
            <person name="Delehaunty K."/>
            <person name="Dinkelacker I."/>
            <person name="Fulton L."/>
            <person name="Fulton R."/>
            <person name="Godfrey J."/>
            <person name="Minx P."/>
            <person name="Mitreva M."/>
            <person name="Roeseler W."/>
            <person name="Tian H."/>
            <person name="Witte H."/>
            <person name="Yang S.P."/>
            <person name="Wilson R.K."/>
            <person name="Sommer R.J."/>
        </authorList>
    </citation>
    <scope>NUCLEOTIDE SEQUENCE [LARGE SCALE GENOMIC DNA]</scope>
    <source>
        <strain evidence="3">PS312</strain>
    </source>
</reference>
<name>A0A2A6BBZ9_PRIPA</name>
<feature type="region of interest" description="Disordered" evidence="1">
    <location>
        <begin position="121"/>
        <end position="164"/>
    </location>
</feature>
<feature type="compositionally biased region" description="Polar residues" evidence="1">
    <location>
        <begin position="354"/>
        <end position="371"/>
    </location>
</feature>
<keyword evidence="3" id="KW-1185">Reference proteome</keyword>